<evidence type="ECO:0000259" key="2">
    <source>
        <dbReference type="Pfam" id="PF21859"/>
    </source>
</evidence>
<organism evidence="3 4">
    <name type="scientific">Gonium pectorale</name>
    <name type="common">Green alga</name>
    <dbReference type="NCBI Taxonomy" id="33097"/>
    <lineage>
        <taxon>Eukaryota</taxon>
        <taxon>Viridiplantae</taxon>
        <taxon>Chlorophyta</taxon>
        <taxon>core chlorophytes</taxon>
        <taxon>Chlorophyceae</taxon>
        <taxon>CS clade</taxon>
        <taxon>Chlamydomonadales</taxon>
        <taxon>Volvocaceae</taxon>
        <taxon>Gonium</taxon>
    </lineage>
</organism>
<feature type="compositionally biased region" description="Gly residues" evidence="1">
    <location>
        <begin position="352"/>
        <end position="363"/>
    </location>
</feature>
<evidence type="ECO:0000313" key="4">
    <source>
        <dbReference type="Proteomes" id="UP000075714"/>
    </source>
</evidence>
<feature type="domain" description="Replitron HUH endonuclease" evidence="2">
    <location>
        <begin position="29"/>
        <end position="82"/>
    </location>
</feature>
<protein>
    <recommendedName>
        <fullName evidence="2">Replitron HUH endonuclease domain-containing protein</fullName>
    </recommendedName>
</protein>
<dbReference type="InterPro" id="IPR054424">
    <property type="entry name" value="Replitron_HUH"/>
</dbReference>
<feature type="region of interest" description="Disordered" evidence="1">
    <location>
        <begin position="345"/>
        <end position="389"/>
    </location>
</feature>
<gene>
    <name evidence="3" type="ORF">GPECTOR_1065g343</name>
</gene>
<name>A0A150FTP3_GONPE</name>
<comment type="caution">
    <text evidence="3">The sequence shown here is derived from an EMBL/GenBank/DDBJ whole genome shotgun (WGS) entry which is preliminary data.</text>
</comment>
<accession>A0A150FTP3</accession>
<feature type="compositionally biased region" description="Low complexity" evidence="1">
    <location>
        <begin position="364"/>
        <end position="373"/>
    </location>
</feature>
<evidence type="ECO:0000313" key="3">
    <source>
        <dbReference type="EMBL" id="KXZ40974.1"/>
    </source>
</evidence>
<evidence type="ECO:0000256" key="1">
    <source>
        <dbReference type="SAM" id="MobiDB-lite"/>
    </source>
</evidence>
<reference evidence="4" key="1">
    <citation type="journal article" date="2016" name="Nat. Commun.">
        <title>The Gonium pectorale genome demonstrates co-option of cell cycle regulation during the evolution of multicellularity.</title>
        <authorList>
            <person name="Hanschen E.R."/>
            <person name="Marriage T.N."/>
            <person name="Ferris P.J."/>
            <person name="Hamaji T."/>
            <person name="Toyoda A."/>
            <person name="Fujiyama A."/>
            <person name="Neme R."/>
            <person name="Noguchi H."/>
            <person name="Minakuchi Y."/>
            <person name="Suzuki M."/>
            <person name="Kawai-Toyooka H."/>
            <person name="Smith D.R."/>
            <person name="Sparks H."/>
            <person name="Anderson J."/>
            <person name="Bakaric R."/>
            <person name="Luria V."/>
            <person name="Karger A."/>
            <person name="Kirschner M.W."/>
            <person name="Durand P.M."/>
            <person name="Michod R.E."/>
            <person name="Nozaki H."/>
            <person name="Olson B.J."/>
        </authorList>
    </citation>
    <scope>NUCLEOTIDE SEQUENCE [LARGE SCALE GENOMIC DNA]</scope>
    <source>
        <strain evidence="4">NIES-2863</strain>
    </source>
</reference>
<dbReference type="AlphaFoldDB" id="A0A150FTP3"/>
<sequence>MAIKRMQVSVTVSRLGGDLPVDKWQRAARAIMNHPGVHKTAIAYERGTEQENGHMQAVMEVDASSTAAVHNKLEAAWKVALEPKTVTPNDMETIFFAKPTFDARYFNMDFSDEYKELEDHIEKQNPLERLLPYFPPELQLAQQLRQGTASRQDRQELFHPIFGALGCTEEELLAAQADIENGPPVEEADIETAVRLHAEAGYIPVLPASLSARHKFMSNLTLQIPCGFCGGTIKFLLPQFDDVVHKRKMFCQECDDKRTAARNTRREADAAATASGAVAPALQPSFLPADAVAALAAFQRALQASTGAAGPDLMTPSPARTTPSSLVTDEELQLPGMEAVLERLQAAADAAGGDGGSANGSVGGPSISGSVQGASQQSDENIDADGEAA</sequence>
<dbReference type="EMBL" id="LSYV01001060">
    <property type="protein sequence ID" value="KXZ40974.1"/>
    <property type="molecule type" value="Genomic_DNA"/>
</dbReference>
<proteinExistence type="predicted"/>
<keyword evidence="4" id="KW-1185">Reference proteome</keyword>
<feature type="compositionally biased region" description="Acidic residues" evidence="1">
    <location>
        <begin position="380"/>
        <end position="389"/>
    </location>
</feature>
<dbReference type="OrthoDB" id="1990019at2759"/>
<dbReference type="Proteomes" id="UP000075714">
    <property type="component" value="Unassembled WGS sequence"/>
</dbReference>
<dbReference type="Pfam" id="PF21859">
    <property type="entry name" value="Replitron_HUH"/>
    <property type="match status" value="1"/>
</dbReference>